<accession>A0A0V0GNR8</accession>
<protein>
    <submittedName>
        <fullName evidence="1">Putative ovule protein</fullName>
    </submittedName>
</protein>
<name>A0A0V0GNR8_SOLCH</name>
<proteinExistence type="predicted"/>
<organism evidence="1">
    <name type="scientific">Solanum chacoense</name>
    <name type="common">Chaco potato</name>
    <dbReference type="NCBI Taxonomy" id="4108"/>
    <lineage>
        <taxon>Eukaryota</taxon>
        <taxon>Viridiplantae</taxon>
        <taxon>Streptophyta</taxon>
        <taxon>Embryophyta</taxon>
        <taxon>Tracheophyta</taxon>
        <taxon>Spermatophyta</taxon>
        <taxon>Magnoliopsida</taxon>
        <taxon>eudicotyledons</taxon>
        <taxon>Gunneridae</taxon>
        <taxon>Pentapetalae</taxon>
        <taxon>asterids</taxon>
        <taxon>lamiids</taxon>
        <taxon>Solanales</taxon>
        <taxon>Solanaceae</taxon>
        <taxon>Solanoideae</taxon>
        <taxon>Solaneae</taxon>
        <taxon>Solanum</taxon>
    </lineage>
</organism>
<dbReference type="EMBL" id="GEDG01034982">
    <property type="protein sequence ID" value="JAP09453.1"/>
    <property type="molecule type" value="Transcribed_RNA"/>
</dbReference>
<sequence>MAPLCSVSSRRSEMHIETASNLALHNTLFSCVYSNGLFICGARGCNENNSFRIPYSSSKHV</sequence>
<evidence type="ECO:0000313" key="1">
    <source>
        <dbReference type="EMBL" id="JAP09453.1"/>
    </source>
</evidence>
<dbReference type="AlphaFoldDB" id="A0A0V0GNR8"/>
<reference evidence="1" key="1">
    <citation type="submission" date="2015-12" db="EMBL/GenBank/DDBJ databases">
        <title>Gene expression during late stages of embryo sac development: a critical building block for successful pollen-pistil interactions.</title>
        <authorList>
            <person name="Liu Y."/>
            <person name="Joly V."/>
            <person name="Sabar M."/>
            <person name="Matton D.P."/>
        </authorList>
    </citation>
    <scope>NUCLEOTIDE SEQUENCE</scope>
</reference>